<keyword evidence="2" id="KW-1185">Reference proteome</keyword>
<organism evidence="1 2">
    <name type="scientific">Trichoderma lentiforme</name>
    <dbReference type="NCBI Taxonomy" id="1567552"/>
    <lineage>
        <taxon>Eukaryota</taxon>
        <taxon>Fungi</taxon>
        <taxon>Dikarya</taxon>
        <taxon>Ascomycota</taxon>
        <taxon>Pezizomycotina</taxon>
        <taxon>Sordariomycetes</taxon>
        <taxon>Hypocreomycetidae</taxon>
        <taxon>Hypocreales</taxon>
        <taxon>Hypocreaceae</taxon>
        <taxon>Trichoderma</taxon>
    </lineage>
</organism>
<accession>A0A9P5CI19</accession>
<evidence type="ECO:0000313" key="1">
    <source>
        <dbReference type="EMBL" id="KAF3076454.1"/>
    </source>
</evidence>
<protein>
    <submittedName>
        <fullName evidence="1">Uncharacterized protein</fullName>
    </submittedName>
</protein>
<gene>
    <name evidence="1" type="ORF">CFAM422_001665</name>
</gene>
<dbReference type="EMBL" id="QLNT01000002">
    <property type="protein sequence ID" value="KAF3076454.1"/>
    <property type="molecule type" value="Genomic_DNA"/>
</dbReference>
<comment type="caution">
    <text evidence="1">The sequence shown here is derived from an EMBL/GenBank/DDBJ whole genome shotgun (WGS) entry which is preliminary data.</text>
</comment>
<evidence type="ECO:0000313" key="2">
    <source>
        <dbReference type="Proteomes" id="UP000801864"/>
    </source>
</evidence>
<proteinExistence type="predicted"/>
<dbReference type="AlphaFoldDB" id="A0A9P5CI19"/>
<name>A0A9P5CI19_9HYPO</name>
<reference evidence="1 2" key="1">
    <citation type="submission" date="2018-06" db="EMBL/GenBank/DDBJ databases">
        <title>Genome analysis of cellulolytic fungus Trichoderma lentiforme CFAM-422.</title>
        <authorList>
            <person name="Steindorff A.S."/>
            <person name="Formighieri E.F."/>
            <person name="Midorikawa G.E.O."/>
            <person name="Tamietti M.S."/>
            <person name="Ramos E.Z."/>
            <person name="Silva A.S."/>
            <person name="Bon E.P.S."/>
            <person name="Mendes T.D."/>
            <person name="Damaso M.C.T."/>
            <person name="Favaro L.C.L."/>
        </authorList>
    </citation>
    <scope>NUCLEOTIDE SEQUENCE [LARGE SCALE GENOMIC DNA]</scope>
    <source>
        <strain evidence="1 2">CFAM-422</strain>
    </source>
</reference>
<sequence length="312" mass="35035">MHRRTDGHVWGVEPECHLLMQNELPDSPASTIFVQAKTSTPQWSRPQTFLKAVPMQSRWSADNTSLVGLLSSPRQNDPSASPSSSRCPLWLLCALRHDYIREEHCSQWQDGRGKQALIVPDEHVFDPILTTIQPLYLACTRRLGKRSRPAIEYTRDSTPHARSPWSPFISYRGQDVVRGVRGRTAPALSVLRTCFLFRQGCRCSSLLRFDPLEVFASWPGNPQQISHADLIKPREPCNPSPSQPIDSQSLSLEIWSSQSSTSSWPSLALEESSPKQAERVLQVQSIGIFVSSVCSSRMLIRLACRVLKSTFG</sequence>
<dbReference type="Proteomes" id="UP000801864">
    <property type="component" value="Unassembled WGS sequence"/>
</dbReference>